<dbReference type="GO" id="GO:0031267">
    <property type="term" value="F:small GTPase binding"/>
    <property type="evidence" value="ECO:0007669"/>
    <property type="project" value="TreeGrafter"/>
</dbReference>
<dbReference type="Pfam" id="PF13516">
    <property type="entry name" value="LRR_6"/>
    <property type="match status" value="3"/>
</dbReference>
<dbReference type="FunFam" id="3.80.10.10:FF:000142">
    <property type="entry name" value="Ran GTPase activating protein 1"/>
    <property type="match status" value="1"/>
</dbReference>
<evidence type="ECO:0000313" key="10">
    <source>
        <dbReference type="Ensembl" id="ENSPMAP00000000127.1"/>
    </source>
</evidence>
<keyword evidence="4" id="KW-0677">Repeat</keyword>
<dbReference type="GO" id="GO:0048471">
    <property type="term" value="C:perinuclear region of cytoplasm"/>
    <property type="evidence" value="ECO:0007669"/>
    <property type="project" value="TreeGrafter"/>
</dbReference>
<dbReference type="GO" id="GO:0007165">
    <property type="term" value="P:signal transduction"/>
    <property type="evidence" value="ECO:0007669"/>
    <property type="project" value="InterPro"/>
</dbReference>
<reference evidence="10" key="1">
    <citation type="submission" date="2025-08" db="UniProtKB">
        <authorList>
            <consortium name="Ensembl"/>
        </authorList>
    </citation>
    <scope>IDENTIFICATION</scope>
</reference>
<dbReference type="GO" id="GO:0005829">
    <property type="term" value="C:cytosol"/>
    <property type="evidence" value="ECO:0007669"/>
    <property type="project" value="TreeGrafter"/>
</dbReference>
<evidence type="ECO:0000256" key="4">
    <source>
        <dbReference type="ARBA" id="ARBA00022737"/>
    </source>
</evidence>
<accession>S4R4J8</accession>
<dbReference type="AlphaFoldDB" id="S4R4J8"/>
<comment type="similarity">
    <text evidence="6">Belongs to the RNA1 family.</text>
</comment>
<dbReference type="SUPFAM" id="SSF52047">
    <property type="entry name" value="RNI-like"/>
    <property type="match status" value="1"/>
</dbReference>
<dbReference type="CDD" id="cd00116">
    <property type="entry name" value="LRR_RI"/>
    <property type="match status" value="1"/>
</dbReference>
<evidence type="ECO:0000256" key="1">
    <source>
        <dbReference type="ARBA" id="ARBA00004123"/>
    </source>
</evidence>
<comment type="subcellular location">
    <subcellularLocation>
        <location evidence="1">Nucleus</location>
    </subcellularLocation>
</comment>
<evidence type="ECO:0000259" key="9">
    <source>
        <dbReference type="Pfam" id="PF07834"/>
    </source>
</evidence>
<dbReference type="GO" id="GO:0005096">
    <property type="term" value="F:GTPase activator activity"/>
    <property type="evidence" value="ECO:0007669"/>
    <property type="project" value="UniProtKB-KW"/>
</dbReference>
<feature type="compositionally biased region" description="Acidic residues" evidence="8">
    <location>
        <begin position="410"/>
        <end position="452"/>
    </location>
</feature>
<dbReference type="InterPro" id="IPR009109">
    <property type="entry name" value="Ran_GTPase_activating_1_C"/>
</dbReference>
<dbReference type="STRING" id="7757.ENSPMAP00000000127"/>
<dbReference type="InterPro" id="IPR001611">
    <property type="entry name" value="Leu-rich_rpt"/>
</dbReference>
<evidence type="ECO:0000256" key="7">
    <source>
        <dbReference type="ARBA" id="ARBA00074239"/>
    </source>
</evidence>
<evidence type="ECO:0000256" key="2">
    <source>
        <dbReference type="ARBA" id="ARBA00022468"/>
    </source>
</evidence>
<dbReference type="Gene3D" id="1.25.40.200">
    <property type="entry name" value="Ran-GTPase activating protein 1, C-terminal domain"/>
    <property type="match status" value="1"/>
</dbReference>
<evidence type="ECO:0000256" key="8">
    <source>
        <dbReference type="SAM" id="MobiDB-lite"/>
    </source>
</evidence>
<dbReference type="SMART" id="SM00368">
    <property type="entry name" value="LRR_RI"/>
    <property type="match status" value="8"/>
</dbReference>
<evidence type="ECO:0000256" key="5">
    <source>
        <dbReference type="ARBA" id="ARBA00023242"/>
    </source>
</evidence>
<dbReference type="InterPro" id="IPR032675">
    <property type="entry name" value="LRR_dom_sf"/>
</dbReference>
<sequence>LPSWRPGCLCGHCRVDPTGPRPSPRYPAPSPTTPRPFPHHTPPPCDITALVSPMSSDAVTELAAKAKVEAALVSFKGECLKLNTAEDAGVVVTAIQKCEHMEALSLEGNTIGVEAAKAIATALAEKPHFQRALWSDMFTGRLRTEIPPALTALGNAMVTSGARLVELDLSDNAFGPDGVRACDTLLRSRACFSLRTLRLNNCGMGIGGGKILAEALSECHRASAAEGKPLALRVFVAGRNRLENEGASALAKAFMAMGSLEEVHVPQNGINHAGITALAKAFAKNPELRVLNLNDNTFTERGALSMAEALKVLKKVEVINFGDCLVRSVGAKAIAVALKDGLPHIKELNLAFGEINMDAAMQVAEALETKSFFKTLDLNAGNCIGEEGCELLRGTPAHVHSLSYRRAWDDEGSEGDEDGEDDNEDEEEDDGSEEEEEEEEGEGEEDEEEVAGEENVHAYKSTRLFTPGLGKPSEVAARPDASAFLTFPSPEKLVSLGPQRSALLLQSVEEDVHNPDKVVETFLKLSSVYKPETVVQCAVFESADALLQRAFQMANFQQAFMSSLLIHLGLIKSEEKVKPVSNLQGPLATLEHVVKQQYFPRSLLPILKVFMSKTNKILEQCEPARNSLLQTLSSV</sequence>
<name>S4R4J8_PETMA</name>
<dbReference type="InterPro" id="IPR036720">
    <property type="entry name" value="RanGAP1_C_sf"/>
</dbReference>
<feature type="region of interest" description="Disordered" evidence="8">
    <location>
        <begin position="20"/>
        <end position="42"/>
    </location>
</feature>
<dbReference type="Gene3D" id="3.80.10.10">
    <property type="entry name" value="Ribonuclease Inhibitor"/>
    <property type="match status" value="1"/>
</dbReference>
<evidence type="ECO:0000256" key="3">
    <source>
        <dbReference type="ARBA" id="ARBA00022614"/>
    </source>
</evidence>
<dbReference type="GeneTree" id="ENSGT00440000039203"/>
<dbReference type="InterPro" id="IPR027038">
    <property type="entry name" value="RanGap"/>
</dbReference>
<reference evidence="10" key="2">
    <citation type="submission" date="2025-09" db="UniProtKB">
        <authorList>
            <consortium name="Ensembl"/>
        </authorList>
    </citation>
    <scope>IDENTIFICATION</scope>
</reference>
<evidence type="ECO:0000256" key="6">
    <source>
        <dbReference type="ARBA" id="ARBA00060740"/>
    </source>
</evidence>
<dbReference type="GO" id="GO:0006913">
    <property type="term" value="P:nucleocytoplasmic transport"/>
    <property type="evidence" value="ECO:0007669"/>
    <property type="project" value="TreeGrafter"/>
</dbReference>
<feature type="region of interest" description="Disordered" evidence="8">
    <location>
        <begin position="405"/>
        <end position="470"/>
    </location>
</feature>
<feature type="domain" description="Ran-GTPase activating protein 1 C-terminal" evidence="9">
    <location>
        <begin position="470"/>
        <end position="632"/>
    </location>
</feature>
<dbReference type="OMA" id="NGSMEAW"/>
<dbReference type="PANTHER" id="PTHR24113:SF12">
    <property type="entry name" value="RAN GTPASE-ACTIVATING PROTEIN 1"/>
    <property type="match status" value="1"/>
</dbReference>
<keyword evidence="3" id="KW-0433">Leucine-rich repeat</keyword>
<dbReference type="Pfam" id="PF07834">
    <property type="entry name" value="RanGAP1_C"/>
    <property type="match status" value="1"/>
</dbReference>
<protein>
    <recommendedName>
        <fullName evidence="7">Ran GTPase-activating protein 1</fullName>
    </recommendedName>
</protein>
<dbReference type="PANTHER" id="PTHR24113">
    <property type="entry name" value="RAN GTPASE-ACTIVATING PROTEIN 1"/>
    <property type="match status" value="1"/>
</dbReference>
<organism evidence="10">
    <name type="scientific">Petromyzon marinus</name>
    <name type="common">Sea lamprey</name>
    <dbReference type="NCBI Taxonomy" id="7757"/>
    <lineage>
        <taxon>Eukaryota</taxon>
        <taxon>Metazoa</taxon>
        <taxon>Chordata</taxon>
        <taxon>Craniata</taxon>
        <taxon>Vertebrata</taxon>
        <taxon>Cyclostomata</taxon>
        <taxon>Hyperoartia</taxon>
        <taxon>Petromyzontiformes</taxon>
        <taxon>Petromyzontidae</taxon>
        <taxon>Petromyzon</taxon>
    </lineage>
</organism>
<dbReference type="SUPFAM" id="SSF69099">
    <property type="entry name" value="Ran-GTPase activating protein 1 (RanGAP1), C-terminal domain"/>
    <property type="match status" value="1"/>
</dbReference>
<proteinExistence type="inferred from homology"/>
<dbReference type="GO" id="GO:0005634">
    <property type="term" value="C:nucleus"/>
    <property type="evidence" value="ECO:0007669"/>
    <property type="project" value="UniProtKB-SubCell"/>
</dbReference>
<keyword evidence="2" id="KW-0343">GTPase activation</keyword>
<keyword evidence="5" id="KW-0539">Nucleus</keyword>
<dbReference type="HOGENOM" id="CLU_028747_2_0_1"/>
<dbReference type="Ensembl" id="ENSPMAT00000000127.1">
    <property type="protein sequence ID" value="ENSPMAP00000000127.1"/>
    <property type="gene ID" value="ENSPMAG00000000110.1"/>
</dbReference>